<comment type="function">
    <text evidence="5">Involved in production of the polyketide antibiotic thailandamide.</text>
</comment>
<dbReference type="InterPro" id="IPR014031">
    <property type="entry name" value="Ketoacyl_synth_C"/>
</dbReference>
<gene>
    <name evidence="8" type="primary">croB</name>
</gene>
<dbReference type="Pfam" id="PF02801">
    <property type="entry name" value="Ketoacyl-synt_C"/>
    <property type="match status" value="1"/>
</dbReference>
<dbReference type="SUPFAM" id="SSF51735">
    <property type="entry name" value="NAD(P)-binding Rossmann-fold domains"/>
    <property type="match status" value="2"/>
</dbReference>
<evidence type="ECO:0000313" key="8">
    <source>
        <dbReference type="EMBL" id="CBD77734.1"/>
    </source>
</evidence>
<dbReference type="SMART" id="SM01294">
    <property type="entry name" value="PKS_PP_betabranch"/>
    <property type="match status" value="1"/>
</dbReference>
<dbReference type="Pfam" id="PF08659">
    <property type="entry name" value="KR"/>
    <property type="match status" value="1"/>
</dbReference>
<dbReference type="InterPro" id="IPR016036">
    <property type="entry name" value="Malonyl_transacylase_ACP-bd"/>
</dbReference>
<dbReference type="InterPro" id="IPR020803">
    <property type="entry name" value="MeTfrase_dom"/>
</dbReference>
<sequence>MSPMSNDATAYYQGLLKRSLLELDRLQGQLSANERASREPIAVIGLGCRFPGGGQTPASFWEALREGVDGVGDIPPQRWDVGARHDDGPEALGKTYTPQAALIEGIDLFDAAFFGISRREAESMDPQHRLLLEVAWEALEDAGQTVEGLAGSKAGVFVGVCSTDYAWRQLEAPGTMDPTYFGTGNAHNILAGRLSYWLDVRGPSVALDTACSSSLTAVHVGCQSLRQKECDLVIAGGVNLILSPLSLSLAGKMGLMAPDGRCKTFDAKADGMGRGEGCGVVILKRLSDALAAGDRIAAVLLGSAAGQDGRSNGLTAPNVLAQQAIIREAMERAGVGASDISYVEAHGTATVLGDPAEIEALRAVLGEPRADGGQCALGSVKTNIGHLEAAAGIAGLIKVILSLQHQTVPPHLHFEQLNPNISFDGTPFVIPTTARPWDAGGRPRTAGLSAFGWSGTNVHMVLQEASPRPERRKAAPRDLHVLLLSARGPEALQASSRAYQGALSALDAAETTLEDLCYTASVRRTHHEHRVAVVGRSREEIAERLLAFTQGESRPGLSAGRAEKGRRQGIVFVFPGQGSQWLGMGRKLVEREPVFRAALEACEQALKPHVDWSLTEQLEVDTSASRLHEIDVIQPTLFAIQVALAAVWRAWGVEPDAVIGHSMGEVAAACVAGALSLEDAATVICLRSRLLRRVSGQGAMLLVELSRADAEQLIAGREHLISVAVCNSPRSTVLSGDPAVLDEVAQELERREIFCRRVKVDVASHSPQMDPLKEDLLRLLAEVQPRTASVPMRSTVTGALLDGAELDASYWVDNLRRPVLFSSGVEALLREEYRFFLELSPHPVLLPAIDGCLREHPGGGTTVPSLRREQDDLEVMLGSLGELHTRGYPVSWDRQYPEGGDVVSLPSYPWQRERFWVQPAQEGVTASQQRALPSKRDDGARGEVEGSSLVADFYDSFVVQQSSVEGEADENAEYLSWGIFPQVIPGFSWLRTVFFPREVSRHVALLHDAQREARRVLFSAVDIEAIGSVFDFGCGHASDLLQLAQEHPHLELDGYTISPGQAALAARKLRATGLEARVRVFNRDSAKNPFPRHYDLILGIEVAGLIQDKEALFSNIGRHLNPGGFLLLADFLANTVSPIEVQETSTFSSTREQWIKLLSEHRLRLVEGIDISPEIANCLQDPDYDANLERVLQEVRPSEVVRRSFESYQNVRVALERGLISYVLLQAQKDPFGRIEELTIANRERLMRLVQYQEVVRRRRSGPSASGAIDQWFYEIQWWPSPLPAKPRSEATAAQGKRWLVFADQQGVGEALRAEIESRGDTCVVAFLGEQLRQVSPGRYEVSPDRAALAALLAAERVDLTGVVHLWNLDLVPPAKTSLPTLHDAERLGCGSLMALVQAIAGAGMRDAPRLWIVTAGAHAVGTREGVAIAQAPAWGLGATIAHEHPELRCTRIDLDGGAGPADASTLLAALGSVDGEDQIALRSAVRYVARLARTASAAQQQDLPTALRDDGTYLITGGLSGIGLTVAEWMVQRGARHLALVGRSGASPAAESALAPLRAAGAEITTFQADVSQPEAMARVFSQIDASMPPLRGVIHSAVALDDGVLLQLDPARLRSVMAAKMDGAFNLHLLTQERPLDFFILFSSLASILGSPGQGNYTAANAFVDALAHHRKSLGLPALSLNWAPWSEVGLAVVSTKRGERLAYRGLKSITPEQGKDVMERVLASASPQVGVMLLDLRQWRQFYPRSASSPLLSEIAREQGNGAAPVEPEAPLRSVLIAEESVERRRTLLETHVQEQLGHVLRLSPGQIDPQTPLKSFGFDSLMAVELRNRLEASLGLTLSATVVWSYPTVAALVAHLASKMGIPITLAAPTPTAVSATPVDADMERLADELLSELEGMS</sequence>
<dbReference type="SUPFAM" id="SSF53335">
    <property type="entry name" value="S-adenosyl-L-methionine-dependent methyltransferases"/>
    <property type="match status" value="1"/>
</dbReference>
<dbReference type="InterPro" id="IPR029063">
    <property type="entry name" value="SAM-dependent_MTases_sf"/>
</dbReference>
<dbReference type="InterPro" id="IPR013217">
    <property type="entry name" value="Methyltransf_12"/>
</dbReference>
<dbReference type="InterPro" id="IPR036291">
    <property type="entry name" value="NAD(P)-bd_dom_sf"/>
</dbReference>
<dbReference type="GO" id="GO:0006633">
    <property type="term" value="P:fatty acid biosynthetic process"/>
    <property type="evidence" value="ECO:0007669"/>
    <property type="project" value="InterPro"/>
</dbReference>
<evidence type="ECO:0000256" key="4">
    <source>
        <dbReference type="ARBA" id="ARBA00023268"/>
    </source>
</evidence>
<dbReference type="GO" id="GO:0004315">
    <property type="term" value="F:3-oxoacyl-[acyl-carrier-protein] synthase activity"/>
    <property type="evidence" value="ECO:0007669"/>
    <property type="project" value="InterPro"/>
</dbReference>
<proteinExistence type="predicted"/>
<dbReference type="Pfam" id="PF00698">
    <property type="entry name" value="Acyl_transf_1"/>
    <property type="match status" value="1"/>
</dbReference>
<dbReference type="SMART" id="SM00828">
    <property type="entry name" value="PKS_MT"/>
    <property type="match status" value="1"/>
</dbReference>
<protein>
    <submittedName>
        <fullName evidence="8">Polyketide synthase</fullName>
    </submittedName>
</protein>
<reference evidence="8" key="1">
    <citation type="submission" date="2009-09" db="EMBL/GenBank/DDBJ databases">
        <title>Isolation and Characterization of the Crocacin Biosynthetic Gene Cluster from Chondromyces crocatus Cmc5.</title>
        <authorList>
            <person name="Rachid S."/>
        </authorList>
    </citation>
    <scope>NUCLEOTIDE SEQUENCE</scope>
    <source>
        <strain evidence="8">Cmc5</strain>
    </source>
</reference>
<keyword evidence="3" id="KW-0808">Transferase</keyword>
<dbReference type="InterPro" id="IPR013968">
    <property type="entry name" value="PKS_KR"/>
</dbReference>
<dbReference type="Pfam" id="PF08242">
    <property type="entry name" value="Methyltransf_12"/>
    <property type="match status" value="1"/>
</dbReference>
<evidence type="ECO:0000256" key="5">
    <source>
        <dbReference type="ARBA" id="ARBA00054155"/>
    </source>
</evidence>
<keyword evidence="4" id="KW-0511">Multifunctional enzyme</keyword>
<dbReference type="InterPro" id="IPR006162">
    <property type="entry name" value="Ppantetheine_attach_site"/>
</dbReference>
<dbReference type="InterPro" id="IPR014043">
    <property type="entry name" value="Acyl_transferase_dom"/>
</dbReference>
<evidence type="ECO:0000256" key="3">
    <source>
        <dbReference type="ARBA" id="ARBA00022679"/>
    </source>
</evidence>
<dbReference type="SMART" id="SM00822">
    <property type="entry name" value="PKS_KR"/>
    <property type="match status" value="1"/>
</dbReference>
<dbReference type="InterPro" id="IPR020841">
    <property type="entry name" value="PKS_Beta-ketoAc_synthase_dom"/>
</dbReference>
<dbReference type="Gene3D" id="3.30.70.3290">
    <property type="match status" value="1"/>
</dbReference>
<dbReference type="PROSITE" id="PS00606">
    <property type="entry name" value="KS3_1"/>
    <property type="match status" value="1"/>
</dbReference>
<accession>G4RJB5</accession>
<keyword evidence="1" id="KW-0596">Phosphopantetheine</keyword>
<dbReference type="CDD" id="cd00833">
    <property type="entry name" value="PKS"/>
    <property type="match status" value="1"/>
</dbReference>
<dbReference type="FunFam" id="3.40.47.10:FF:000019">
    <property type="entry name" value="Polyketide synthase type I"/>
    <property type="match status" value="1"/>
</dbReference>
<dbReference type="InterPro" id="IPR009081">
    <property type="entry name" value="PP-bd_ACP"/>
</dbReference>
<dbReference type="OrthoDB" id="5476655at2"/>
<dbReference type="InterPro" id="IPR018201">
    <property type="entry name" value="Ketoacyl_synth_AS"/>
</dbReference>
<dbReference type="GO" id="GO:0031177">
    <property type="term" value="F:phosphopantetheine binding"/>
    <property type="evidence" value="ECO:0007669"/>
    <property type="project" value="InterPro"/>
</dbReference>
<dbReference type="Gene3D" id="1.10.1200.10">
    <property type="entry name" value="ACP-like"/>
    <property type="match status" value="1"/>
</dbReference>
<dbReference type="SUPFAM" id="SSF47336">
    <property type="entry name" value="ACP-like"/>
    <property type="match status" value="1"/>
</dbReference>
<evidence type="ECO:0000259" key="7">
    <source>
        <dbReference type="PROSITE" id="PS52004"/>
    </source>
</evidence>
<dbReference type="InterPro" id="IPR020806">
    <property type="entry name" value="PKS_PP-bd"/>
</dbReference>
<dbReference type="Pfam" id="PF00550">
    <property type="entry name" value="PP-binding"/>
    <property type="match status" value="1"/>
</dbReference>
<dbReference type="InterPro" id="IPR014030">
    <property type="entry name" value="Ketoacyl_synth_N"/>
</dbReference>
<dbReference type="Gene3D" id="3.40.50.720">
    <property type="entry name" value="NAD(P)-binding Rossmann-like Domain"/>
    <property type="match status" value="1"/>
</dbReference>
<organism evidence="8">
    <name type="scientific">Chondromyces crocatus</name>
    <dbReference type="NCBI Taxonomy" id="52"/>
    <lineage>
        <taxon>Bacteria</taxon>
        <taxon>Pseudomonadati</taxon>
        <taxon>Myxococcota</taxon>
        <taxon>Polyangia</taxon>
        <taxon>Polyangiales</taxon>
        <taxon>Polyangiaceae</taxon>
        <taxon>Chondromyces</taxon>
    </lineage>
</organism>
<dbReference type="PROSITE" id="PS00012">
    <property type="entry name" value="PHOSPHOPANTETHEINE"/>
    <property type="match status" value="1"/>
</dbReference>
<dbReference type="CDD" id="cd08955">
    <property type="entry name" value="KR_2_FAS_SDR_x"/>
    <property type="match status" value="1"/>
</dbReference>
<dbReference type="Pfam" id="PF22621">
    <property type="entry name" value="CurL-like_PKS_C"/>
    <property type="match status" value="1"/>
</dbReference>
<dbReference type="SUPFAM" id="SSF53901">
    <property type="entry name" value="Thiolase-like"/>
    <property type="match status" value="1"/>
</dbReference>
<dbReference type="InterPro" id="IPR016039">
    <property type="entry name" value="Thiolase-like"/>
</dbReference>
<name>G4RJB5_CHOCO</name>
<dbReference type="SMART" id="SM00825">
    <property type="entry name" value="PKS_KS"/>
    <property type="match status" value="1"/>
</dbReference>
<dbReference type="InterPro" id="IPR057326">
    <property type="entry name" value="KR_dom"/>
</dbReference>
<evidence type="ECO:0000256" key="2">
    <source>
        <dbReference type="ARBA" id="ARBA00022553"/>
    </source>
</evidence>
<keyword evidence="2" id="KW-0597">Phosphoprotein</keyword>
<dbReference type="InterPro" id="IPR036736">
    <property type="entry name" value="ACP-like_sf"/>
</dbReference>
<dbReference type="PANTHER" id="PTHR43775">
    <property type="entry name" value="FATTY ACID SYNTHASE"/>
    <property type="match status" value="1"/>
</dbReference>
<dbReference type="InterPro" id="IPR050091">
    <property type="entry name" value="PKS_NRPS_Biosynth_Enz"/>
</dbReference>
<dbReference type="GO" id="GO:0004312">
    <property type="term" value="F:fatty acid synthase activity"/>
    <property type="evidence" value="ECO:0007669"/>
    <property type="project" value="TreeGrafter"/>
</dbReference>
<dbReference type="InterPro" id="IPR001227">
    <property type="entry name" value="Ac_transferase_dom_sf"/>
</dbReference>
<dbReference type="SUPFAM" id="SSF52151">
    <property type="entry name" value="FabD/lysophospholipase-like"/>
    <property type="match status" value="1"/>
</dbReference>
<evidence type="ECO:0000256" key="1">
    <source>
        <dbReference type="ARBA" id="ARBA00022450"/>
    </source>
</evidence>
<dbReference type="PROSITE" id="PS50075">
    <property type="entry name" value="CARRIER"/>
    <property type="match status" value="1"/>
</dbReference>
<dbReference type="SMART" id="SM00823">
    <property type="entry name" value="PKS_PP"/>
    <property type="match status" value="1"/>
</dbReference>
<dbReference type="SMART" id="SM00827">
    <property type="entry name" value="PKS_AT"/>
    <property type="match status" value="1"/>
</dbReference>
<dbReference type="EMBL" id="FN547928">
    <property type="protein sequence ID" value="CBD77734.1"/>
    <property type="molecule type" value="Genomic_DNA"/>
</dbReference>
<dbReference type="CDD" id="cd02440">
    <property type="entry name" value="AdoMet_MTases"/>
    <property type="match status" value="1"/>
</dbReference>
<dbReference type="PANTHER" id="PTHR43775:SF37">
    <property type="entry name" value="SI:DKEY-61P9.11"/>
    <property type="match status" value="1"/>
</dbReference>
<dbReference type="Gene3D" id="3.40.50.150">
    <property type="entry name" value="Vaccinia Virus protein VP39"/>
    <property type="match status" value="1"/>
</dbReference>
<dbReference type="Pfam" id="PF00109">
    <property type="entry name" value="ketoacyl-synt"/>
    <property type="match status" value="1"/>
</dbReference>
<feature type="domain" description="Ketosynthase family 3 (KS3)" evidence="7">
    <location>
        <begin position="38"/>
        <end position="464"/>
    </location>
</feature>
<dbReference type="Gene3D" id="3.40.366.10">
    <property type="entry name" value="Malonyl-Coenzyme A Acyl Carrier Protein, domain 2"/>
    <property type="match status" value="1"/>
</dbReference>
<dbReference type="InterPro" id="IPR016035">
    <property type="entry name" value="Acyl_Trfase/lysoPLipase"/>
</dbReference>
<feature type="domain" description="Carrier" evidence="6">
    <location>
        <begin position="1786"/>
        <end position="1864"/>
    </location>
</feature>
<dbReference type="FunFam" id="3.40.366.10:FF:000002">
    <property type="entry name" value="Probable polyketide synthase 2"/>
    <property type="match status" value="1"/>
</dbReference>
<dbReference type="PROSITE" id="PS52004">
    <property type="entry name" value="KS3_2"/>
    <property type="match status" value="1"/>
</dbReference>
<evidence type="ECO:0000259" key="6">
    <source>
        <dbReference type="PROSITE" id="PS50075"/>
    </source>
</evidence>
<dbReference type="SUPFAM" id="SSF55048">
    <property type="entry name" value="Probable ACP-binding domain of malonyl-CoA ACP transacylase"/>
    <property type="match status" value="1"/>
</dbReference>
<dbReference type="Gene3D" id="3.40.47.10">
    <property type="match status" value="1"/>
</dbReference>